<comment type="subcellular location">
    <subcellularLocation>
        <location evidence="1">Cell envelope</location>
    </subcellularLocation>
</comment>
<dbReference type="GO" id="GO:0043190">
    <property type="term" value="C:ATP-binding cassette (ABC) transporter complex"/>
    <property type="evidence" value="ECO:0007669"/>
    <property type="project" value="InterPro"/>
</dbReference>
<dbReference type="PIRSF" id="PIRSF002741">
    <property type="entry name" value="MppA"/>
    <property type="match status" value="1"/>
</dbReference>
<feature type="signal peptide" evidence="5">
    <location>
        <begin position="1"/>
        <end position="20"/>
    </location>
</feature>
<keyword evidence="3" id="KW-0813">Transport</keyword>
<name>A0A4P2VLG4_FLUSA</name>
<dbReference type="PROSITE" id="PS51257">
    <property type="entry name" value="PROKAR_LIPOPROTEIN"/>
    <property type="match status" value="1"/>
</dbReference>
<evidence type="ECO:0000313" key="7">
    <source>
        <dbReference type="EMBL" id="BBH52804.1"/>
    </source>
</evidence>
<dbReference type="Pfam" id="PF00496">
    <property type="entry name" value="SBP_bac_5"/>
    <property type="match status" value="1"/>
</dbReference>
<dbReference type="Gene3D" id="3.90.76.10">
    <property type="entry name" value="Dipeptide-binding Protein, Domain 1"/>
    <property type="match status" value="1"/>
</dbReference>
<evidence type="ECO:0000256" key="2">
    <source>
        <dbReference type="ARBA" id="ARBA00005695"/>
    </source>
</evidence>
<dbReference type="FunFam" id="3.90.76.10:FF:000001">
    <property type="entry name" value="Oligopeptide ABC transporter substrate-binding protein"/>
    <property type="match status" value="1"/>
</dbReference>
<dbReference type="FunFam" id="3.10.105.10:FF:000001">
    <property type="entry name" value="Oligopeptide ABC transporter, oligopeptide-binding protein"/>
    <property type="match status" value="1"/>
</dbReference>
<dbReference type="Proteomes" id="UP000291236">
    <property type="component" value="Chromosome"/>
</dbReference>
<keyword evidence="4 5" id="KW-0732">Signal</keyword>
<dbReference type="InterPro" id="IPR039424">
    <property type="entry name" value="SBP_5"/>
</dbReference>
<evidence type="ECO:0000256" key="1">
    <source>
        <dbReference type="ARBA" id="ARBA00004196"/>
    </source>
</evidence>
<dbReference type="GO" id="GO:0015833">
    <property type="term" value="P:peptide transport"/>
    <property type="evidence" value="ECO:0007669"/>
    <property type="project" value="TreeGrafter"/>
</dbReference>
<evidence type="ECO:0000256" key="4">
    <source>
        <dbReference type="ARBA" id="ARBA00022729"/>
    </source>
</evidence>
<dbReference type="AlphaFoldDB" id="A0A4P2VLG4"/>
<dbReference type="GO" id="GO:1904680">
    <property type="term" value="F:peptide transmembrane transporter activity"/>
    <property type="evidence" value="ECO:0007669"/>
    <property type="project" value="TreeGrafter"/>
</dbReference>
<dbReference type="RefSeq" id="WP_172603805.1">
    <property type="nucleotide sequence ID" value="NZ_AP019368.1"/>
</dbReference>
<dbReference type="Gene3D" id="3.10.105.10">
    <property type="entry name" value="Dipeptide-binding Protein, Domain 3"/>
    <property type="match status" value="1"/>
</dbReference>
<dbReference type="SUPFAM" id="SSF53850">
    <property type="entry name" value="Periplasmic binding protein-like II"/>
    <property type="match status" value="1"/>
</dbReference>
<evidence type="ECO:0000256" key="3">
    <source>
        <dbReference type="ARBA" id="ARBA00022448"/>
    </source>
</evidence>
<comment type="similarity">
    <text evidence="2">Belongs to the bacterial solute-binding protein 5 family.</text>
</comment>
<dbReference type="Gene3D" id="3.40.190.10">
    <property type="entry name" value="Periplasmic binding protein-like II"/>
    <property type="match status" value="1"/>
</dbReference>
<dbReference type="CDD" id="cd08504">
    <property type="entry name" value="PBP2_OppA"/>
    <property type="match status" value="1"/>
</dbReference>
<dbReference type="PANTHER" id="PTHR30290">
    <property type="entry name" value="PERIPLASMIC BINDING COMPONENT OF ABC TRANSPORTER"/>
    <property type="match status" value="1"/>
</dbReference>
<dbReference type="EMBL" id="AP019368">
    <property type="protein sequence ID" value="BBH52804.1"/>
    <property type="molecule type" value="Genomic_DNA"/>
</dbReference>
<dbReference type="KEGG" id="sbf:JCM31447_12470"/>
<dbReference type="InterPro" id="IPR000914">
    <property type="entry name" value="SBP_5_dom"/>
</dbReference>
<accession>A0A4P2VLG4</accession>
<reference evidence="7 8" key="1">
    <citation type="submission" date="2018-12" db="EMBL/GenBank/DDBJ databases">
        <title>Rubrispira sanarue gen. nov., sp., nov., a member of the order Silvanigrellales, isolated from a brackish lake in Hamamatsu Japan.</title>
        <authorList>
            <person name="Maejima Y."/>
            <person name="Iino T."/>
            <person name="Muraguchi Y."/>
            <person name="Fukuda K."/>
            <person name="Nojiri H."/>
            <person name="Ohkuma M."/>
            <person name="Moriuchi R."/>
            <person name="Dohra H."/>
            <person name="Kimbara K."/>
            <person name="Shintani M."/>
        </authorList>
    </citation>
    <scope>NUCLEOTIDE SEQUENCE [LARGE SCALE GENOMIC DNA]</scope>
    <source>
        <strain evidence="7 8">RF1110005</strain>
    </source>
</reference>
<evidence type="ECO:0000313" key="8">
    <source>
        <dbReference type="Proteomes" id="UP000291236"/>
    </source>
</evidence>
<protein>
    <submittedName>
        <fullName evidence="7">Peptide ABC transporter substrate-binding protein</fullName>
    </submittedName>
</protein>
<dbReference type="PANTHER" id="PTHR30290:SF10">
    <property type="entry name" value="PERIPLASMIC OLIGOPEPTIDE-BINDING PROTEIN-RELATED"/>
    <property type="match status" value="1"/>
</dbReference>
<dbReference type="InterPro" id="IPR030678">
    <property type="entry name" value="Peptide/Ni-bd"/>
</dbReference>
<dbReference type="GO" id="GO:0030288">
    <property type="term" value="C:outer membrane-bounded periplasmic space"/>
    <property type="evidence" value="ECO:0007669"/>
    <property type="project" value="TreeGrafter"/>
</dbReference>
<feature type="chain" id="PRO_5020261697" evidence="5">
    <location>
        <begin position="21"/>
        <end position="541"/>
    </location>
</feature>
<gene>
    <name evidence="7" type="ORF">JCM31447_12470</name>
</gene>
<proteinExistence type="inferred from homology"/>
<evidence type="ECO:0000259" key="6">
    <source>
        <dbReference type="Pfam" id="PF00496"/>
    </source>
</evidence>
<keyword evidence="8" id="KW-1185">Reference proteome</keyword>
<feature type="domain" description="Solute-binding protein family 5" evidence="6">
    <location>
        <begin position="75"/>
        <end position="453"/>
    </location>
</feature>
<organism evidence="7 8">
    <name type="scientific">Fluviispira sanaruensis</name>
    <dbReference type="NCBI Taxonomy" id="2493639"/>
    <lineage>
        <taxon>Bacteria</taxon>
        <taxon>Pseudomonadati</taxon>
        <taxon>Bdellovibrionota</taxon>
        <taxon>Oligoflexia</taxon>
        <taxon>Silvanigrellales</taxon>
        <taxon>Silvanigrellaceae</taxon>
        <taxon>Fluviispira</taxon>
    </lineage>
</organism>
<evidence type="ECO:0000256" key="5">
    <source>
        <dbReference type="SAM" id="SignalP"/>
    </source>
</evidence>
<sequence length="541" mass="61868">MKKYYKISAIVTLLSSIACANGLKDPLAAKVQEIHIGNFDNPKSLDPALCNEQVCDLILIQLFEGLVKENNAGDIEPAAAEKWVISDDGKTYTFTLRNNLKWSDGSKLVAQDYVYAMKRLIDPKNASEFSNILESVVNGKGIISGQKNPKTLGVRALNDTTLEIKLAQPTSYFLQYMIMHQVFPMQKKSVEQHANKGSSFAVPGKLISNGPFILTSHKIGNKLTIEKNPNYWDKESVYLNKVHFYPIVDSNTEYKMYETGQLDITAGIPTGQYKILKNKHKNDFKSTPILANYYYIFNLSNEKLKSKNLRTALSIVLDRDVITQNILEGSQRSLYDFVPFGIKDYTQAKTYWQDYPREKQLAEARKLYAEAGYSKENPFKINITYNTNDGHKKIATAIASMWKKELGVLANIQNEEWKSLLEKRINGDFELVRYSYIADINDPINFLIQFRTKELQNDARYSNNEYDKLINESMSEMDPVKRKNLLKLAGKIIIEDSPVIPIYSMTTSYLLKPSVVNLEKNMMLRFYLKNTYIREQGKAIN</sequence>